<dbReference type="AlphaFoldDB" id="A0A1B2DFA4"/>
<dbReference type="SUPFAM" id="SSF53474">
    <property type="entry name" value="alpha/beta-Hydrolases"/>
    <property type="match status" value="1"/>
</dbReference>
<dbReference type="Pfam" id="PF00756">
    <property type="entry name" value="Esterase"/>
    <property type="match status" value="1"/>
</dbReference>
<dbReference type="RefSeq" id="WP_099517736.1">
    <property type="nucleotide sequence ID" value="NZ_CP016808.1"/>
</dbReference>
<name>A0A1B2DFA4_9BACL</name>
<dbReference type="InterPro" id="IPR000801">
    <property type="entry name" value="Esterase-like"/>
</dbReference>
<dbReference type="PANTHER" id="PTHR48098">
    <property type="entry name" value="ENTEROCHELIN ESTERASE-RELATED"/>
    <property type="match status" value="1"/>
</dbReference>
<dbReference type="InterPro" id="IPR029058">
    <property type="entry name" value="AB_hydrolase_fold"/>
</dbReference>
<organism evidence="1">
    <name type="scientific">Paenibacillus sp. BIHB 4019</name>
    <dbReference type="NCBI Taxonomy" id="1870819"/>
    <lineage>
        <taxon>Bacteria</taxon>
        <taxon>Bacillati</taxon>
        <taxon>Bacillota</taxon>
        <taxon>Bacilli</taxon>
        <taxon>Bacillales</taxon>
        <taxon>Paenibacillaceae</taxon>
        <taxon>Paenibacillus</taxon>
    </lineage>
</organism>
<dbReference type="Gene3D" id="3.40.50.1820">
    <property type="entry name" value="alpha/beta hydrolase"/>
    <property type="match status" value="1"/>
</dbReference>
<sequence length="263" mass="29746">MALFQCDFYSEKLGFSTGMSVILPQPSLAELSSRKEGTDCKYPVLYLLHGLSDDHTAWTRYTSIERYASSKGIAVVMPGVHRSFYADMEQGGRYWSFVSEELPRVARSFFPLSARREDNFVAGLSMGGYGAFKLGLHHPERFAAAASLSGALDVVSRLQHPDFSYTDEGEFGRLYGSIEKLEAGPSNLFNLLASAAELAPEQQPKFYQCCGTEDFLYEDNLRFKAAMEEYGLTLTYDEEPGMHEWGYWDRNIQRVLDWLPLSR</sequence>
<dbReference type="InterPro" id="IPR050583">
    <property type="entry name" value="Mycobacterial_A85_antigen"/>
</dbReference>
<dbReference type="GO" id="GO:0016747">
    <property type="term" value="F:acyltransferase activity, transferring groups other than amino-acyl groups"/>
    <property type="evidence" value="ECO:0007669"/>
    <property type="project" value="TreeGrafter"/>
</dbReference>
<protein>
    <submittedName>
        <fullName evidence="1">Esterase</fullName>
    </submittedName>
</protein>
<accession>A0A1B2DFA4</accession>
<reference evidence="1" key="1">
    <citation type="submission" date="2016-08" db="EMBL/GenBank/DDBJ databases">
        <title>Complete Genome Seqeunce of Paenibacillus sp. BIHB 4019 from tea rhizoplane.</title>
        <authorList>
            <person name="Thakur R."/>
            <person name="Swarnkar M.K."/>
            <person name="Gulati A."/>
        </authorList>
    </citation>
    <scope>NUCLEOTIDE SEQUENCE [LARGE SCALE GENOMIC DNA]</scope>
    <source>
        <strain evidence="1">BIHB4019</strain>
    </source>
</reference>
<dbReference type="EMBL" id="CP016808">
    <property type="protein sequence ID" value="ANY66398.1"/>
    <property type="molecule type" value="Genomic_DNA"/>
</dbReference>
<proteinExistence type="predicted"/>
<gene>
    <name evidence="1" type="ORF">BBD42_07955</name>
</gene>
<dbReference type="PANTHER" id="PTHR48098:SF1">
    <property type="entry name" value="DIACYLGLYCEROL ACYLTRANSFERASE_MYCOLYLTRANSFERASE AG85A"/>
    <property type="match status" value="1"/>
</dbReference>
<evidence type="ECO:0000313" key="1">
    <source>
        <dbReference type="EMBL" id="ANY66398.1"/>
    </source>
</evidence>